<dbReference type="AlphaFoldDB" id="A0A6L6IRB8"/>
<feature type="binding site" evidence="7">
    <location>
        <position position="165"/>
    </location>
    <ligand>
        <name>Zn(2+)</name>
        <dbReference type="ChEBI" id="CHEBI:29105"/>
        <label>2</label>
    </ligand>
</feature>
<feature type="binding site" evidence="7">
    <location>
        <position position="110"/>
    </location>
    <ligand>
        <name>Zn(2+)</name>
        <dbReference type="ChEBI" id="CHEBI:29105"/>
        <label>1</label>
    </ligand>
</feature>
<evidence type="ECO:0000256" key="4">
    <source>
        <dbReference type="ARBA" id="ARBA00022723"/>
    </source>
</evidence>
<comment type="function">
    <text evidence="7">Thiolesterase that catalyzes the hydrolysis of S-D-lactoyl-glutathione to form glutathione and D-lactic acid.</text>
</comment>
<dbReference type="Pfam" id="PF00753">
    <property type="entry name" value="Lactamase_B"/>
    <property type="match status" value="1"/>
</dbReference>
<dbReference type="SMART" id="SM00849">
    <property type="entry name" value="Lactamase_B"/>
    <property type="match status" value="1"/>
</dbReference>
<comment type="similarity">
    <text evidence="3 7">Belongs to the metallo-beta-lactamase superfamily. Glyoxalase II family.</text>
</comment>
<feature type="binding site" evidence="7">
    <location>
        <position position="127"/>
    </location>
    <ligand>
        <name>Zn(2+)</name>
        <dbReference type="ChEBI" id="CHEBI:29105"/>
        <label>2</label>
    </ligand>
</feature>
<dbReference type="InterPro" id="IPR036866">
    <property type="entry name" value="RibonucZ/Hydroxyglut_hydro"/>
</dbReference>
<dbReference type="PANTHER" id="PTHR43705">
    <property type="entry name" value="HYDROXYACYLGLUTATHIONE HYDROLASE"/>
    <property type="match status" value="1"/>
</dbReference>
<dbReference type="Pfam" id="PF16123">
    <property type="entry name" value="HAGH_C"/>
    <property type="match status" value="1"/>
</dbReference>
<comment type="catalytic activity">
    <reaction evidence="1 7">
        <text>an S-(2-hydroxyacyl)glutathione + H2O = a 2-hydroxy carboxylate + glutathione + H(+)</text>
        <dbReference type="Rhea" id="RHEA:21864"/>
        <dbReference type="ChEBI" id="CHEBI:15377"/>
        <dbReference type="ChEBI" id="CHEBI:15378"/>
        <dbReference type="ChEBI" id="CHEBI:57925"/>
        <dbReference type="ChEBI" id="CHEBI:58896"/>
        <dbReference type="ChEBI" id="CHEBI:71261"/>
        <dbReference type="EC" id="3.1.2.6"/>
    </reaction>
</comment>
<dbReference type="InterPro" id="IPR032282">
    <property type="entry name" value="HAGH_C"/>
</dbReference>
<feature type="binding site" evidence="7">
    <location>
        <position position="55"/>
    </location>
    <ligand>
        <name>Zn(2+)</name>
        <dbReference type="ChEBI" id="CHEBI:29105"/>
        <label>1</label>
    </ligand>
</feature>
<dbReference type="PANTHER" id="PTHR43705:SF1">
    <property type="entry name" value="HYDROXYACYLGLUTATHIONE HYDROLASE GLOB"/>
    <property type="match status" value="1"/>
</dbReference>
<dbReference type="HAMAP" id="MF_01374">
    <property type="entry name" value="Glyoxalase_2"/>
    <property type="match status" value="1"/>
</dbReference>
<dbReference type="EMBL" id="WMJZ01000033">
    <property type="protein sequence ID" value="MTH48268.1"/>
    <property type="molecule type" value="Genomic_DNA"/>
</dbReference>
<accession>A0A6L6IRB8</accession>
<evidence type="ECO:0000313" key="10">
    <source>
        <dbReference type="Proteomes" id="UP000477739"/>
    </source>
</evidence>
<evidence type="ECO:0000256" key="3">
    <source>
        <dbReference type="ARBA" id="ARBA00006759"/>
    </source>
</evidence>
<reference evidence="9 10" key="1">
    <citation type="submission" date="2019-11" db="EMBL/GenBank/DDBJ databases">
        <title>Escherichia alba sp. nov. isolated from the gut of plastic-eating superworms Zophobas atratus.</title>
        <authorList>
            <person name="Yang Y."/>
        </authorList>
    </citation>
    <scope>NUCLEOTIDE SEQUENCE [LARGE SCALE GENOMIC DNA]</scope>
    <source>
        <strain evidence="10">BIT-B35</strain>
    </source>
</reference>
<evidence type="ECO:0000259" key="8">
    <source>
        <dbReference type="SMART" id="SM00849"/>
    </source>
</evidence>
<dbReference type="InterPro" id="IPR050110">
    <property type="entry name" value="Glyoxalase_II_hydrolase"/>
</dbReference>
<dbReference type="NCBIfam" id="NF007597">
    <property type="entry name" value="PRK10241.1"/>
    <property type="match status" value="1"/>
</dbReference>
<comment type="subunit">
    <text evidence="7">Monomer.</text>
</comment>
<dbReference type="SUPFAM" id="SSF56281">
    <property type="entry name" value="Metallo-hydrolase/oxidoreductase"/>
    <property type="match status" value="1"/>
</dbReference>
<dbReference type="InterPro" id="IPR017782">
    <property type="entry name" value="Hydroxyacylglutathione_Hdrlase"/>
</dbReference>
<proteinExistence type="inferred from homology"/>
<evidence type="ECO:0000313" key="9">
    <source>
        <dbReference type="EMBL" id="MTH48268.1"/>
    </source>
</evidence>
<dbReference type="OrthoDB" id="9802248at2"/>
<gene>
    <name evidence="7 9" type="primary">gloB</name>
    <name evidence="9" type="ORF">GJV78_18810</name>
</gene>
<dbReference type="Gene3D" id="3.60.15.10">
    <property type="entry name" value="Ribonuclease Z/Hydroxyacylglutathione hydrolase-like"/>
    <property type="match status" value="1"/>
</dbReference>
<evidence type="ECO:0000256" key="2">
    <source>
        <dbReference type="ARBA" id="ARBA00004963"/>
    </source>
</evidence>
<dbReference type="InterPro" id="IPR001279">
    <property type="entry name" value="Metallo-B-lactamas"/>
</dbReference>
<evidence type="ECO:0000256" key="6">
    <source>
        <dbReference type="ARBA" id="ARBA00022833"/>
    </source>
</evidence>
<dbReference type="CDD" id="cd07723">
    <property type="entry name" value="hydroxyacylglutathione_hydrolase_MBL-fold"/>
    <property type="match status" value="1"/>
</dbReference>
<dbReference type="InterPro" id="IPR035680">
    <property type="entry name" value="Clx_II_MBL"/>
</dbReference>
<dbReference type="GO" id="GO:0046872">
    <property type="term" value="F:metal ion binding"/>
    <property type="evidence" value="ECO:0007669"/>
    <property type="project" value="UniProtKB-KW"/>
</dbReference>
<dbReference type="NCBIfam" id="TIGR03413">
    <property type="entry name" value="GSH_gloB"/>
    <property type="match status" value="1"/>
</dbReference>
<keyword evidence="5 7" id="KW-0378">Hydrolase</keyword>
<comment type="caution">
    <text evidence="9">The sequence shown here is derived from an EMBL/GenBank/DDBJ whole genome shotgun (WGS) entry which is preliminary data.</text>
</comment>
<feature type="binding site" evidence="7">
    <location>
        <position position="127"/>
    </location>
    <ligand>
        <name>Zn(2+)</name>
        <dbReference type="ChEBI" id="CHEBI:29105"/>
        <label>1</label>
    </ligand>
</feature>
<feature type="binding site" evidence="7">
    <location>
        <position position="58"/>
    </location>
    <ligand>
        <name>Zn(2+)</name>
        <dbReference type="ChEBI" id="CHEBI:29105"/>
        <label>2</label>
    </ligand>
</feature>
<dbReference type="Proteomes" id="UP000477739">
    <property type="component" value="Unassembled WGS sequence"/>
</dbReference>
<evidence type="ECO:0000256" key="7">
    <source>
        <dbReference type="HAMAP-Rule" id="MF_01374"/>
    </source>
</evidence>
<evidence type="ECO:0000256" key="1">
    <source>
        <dbReference type="ARBA" id="ARBA00001623"/>
    </source>
</evidence>
<dbReference type="UniPathway" id="UPA00619">
    <property type="reaction ID" value="UER00676"/>
</dbReference>
<protein>
    <recommendedName>
        <fullName evidence="7">Hydroxyacylglutathione hydrolase</fullName>
        <ecNumber evidence="7">3.1.2.6</ecNumber>
    </recommendedName>
    <alternativeName>
        <fullName evidence="7">Glyoxalase II</fullName>
        <shortName evidence="7">Glx II</shortName>
    </alternativeName>
</protein>
<comment type="cofactor">
    <cofactor evidence="7">
        <name>Zn(2+)</name>
        <dbReference type="ChEBI" id="CHEBI:29105"/>
    </cofactor>
    <text evidence="7">Binds 2 Zn(2+) ions per subunit.</text>
</comment>
<comment type="pathway">
    <text evidence="2 7">Secondary metabolite metabolism; methylglyoxal degradation; (R)-lactate from methylglyoxal: step 2/2.</text>
</comment>
<keyword evidence="4 7" id="KW-0479">Metal-binding</keyword>
<evidence type="ECO:0000256" key="5">
    <source>
        <dbReference type="ARBA" id="ARBA00022801"/>
    </source>
</evidence>
<feature type="domain" description="Metallo-beta-lactamase" evidence="8">
    <location>
        <begin position="11"/>
        <end position="165"/>
    </location>
</feature>
<keyword evidence="6 7" id="KW-0862">Zinc</keyword>
<dbReference type="GO" id="GO:0004416">
    <property type="term" value="F:hydroxyacylglutathione hydrolase activity"/>
    <property type="evidence" value="ECO:0007669"/>
    <property type="project" value="UniProtKB-UniRule"/>
</dbReference>
<feature type="binding site" evidence="7">
    <location>
        <position position="53"/>
    </location>
    <ligand>
        <name>Zn(2+)</name>
        <dbReference type="ChEBI" id="CHEBI:29105"/>
        <label>1</label>
    </ligand>
</feature>
<dbReference type="EC" id="3.1.2.6" evidence="7"/>
<feature type="binding site" evidence="7">
    <location>
        <position position="57"/>
    </location>
    <ligand>
        <name>Zn(2+)</name>
        <dbReference type="ChEBI" id="CHEBI:29105"/>
        <label>2</label>
    </ligand>
</feature>
<dbReference type="GO" id="GO:0019243">
    <property type="term" value="P:methylglyoxal catabolic process to D-lactate via S-lactoyl-glutathione"/>
    <property type="evidence" value="ECO:0007669"/>
    <property type="project" value="UniProtKB-UniRule"/>
</dbReference>
<name>A0A6L6IRB8_9ENTR</name>
<sequence>MNLNSIPAFQDNYIWVLSNSEGRCLIVDPGDAGPILAAVAKQKWRPEAIFLTHHHQDHVGGVKELLQHFPKMAVYGPAETLHKGVSHIVKDGDFVTVLGQQFTVIATPGHTAGHLCYFSHPYLFCGDTLFSGGCGRLFEGTPAQMYQSLKKISALPDDTLICCAHEYTLTNLTFAKSILPHDSFINDYYREVKELRLKNQMTLPVILKNERHNNIFLRTEDPVLIKEINKETLLQQPEQRFAWLRSKKDSFS</sequence>
<organism evidence="9 10">
    <name type="scientific">Intestinirhabdus alba</name>
    <dbReference type="NCBI Taxonomy" id="2899544"/>
    <lineage>
        <taxon>Bacteria</taxon>
        <taxon>Pseudomonadati</taxon>
        <taxon>Pseudomonadota</taxon>
        <taxon>Gammaproteobacteria</taxon>
        <taxon>Enterobacterales</taxon>
        <taxon>Enterobacteriaceae</taxon>
        <taxon>Intestinirhabdus</taxon>
    </lineage>
</organism>
<dbReference type="PIRSF" id="PIRSF005457">
    <property type="entry name" value="Glx"/>
    <property type="match status" value="1"/>
</dbReference>
<keyword evidence="10" id="KW-1185">Reference proteome</keyword>
<dbReference type="RefSeq" id="WP_155109753.1">
    <property type="nucleotide sequence ID" value="NZ_WMJZ01000033.1"/>
</dbReference>